<feature type="transmembrane region" description="Helical" evidence="1">
    <location>
        <begin position="7"/>
        <end position="24"/>
    </location>
</feature>
<dbReference type="EMBL" id="BARV01040620">
    <property type="protein sequence ID" value="GAI55770.1"/>
    <property type="molecule type" value="Genomic_DNA"/>
</dbReference>
<evidence type="ECO:0000313" key="2">
    <source>
        <dbReference type="EMBL" id="GAI55770.1"/>
    </source>
</evidence>
<name>X1QY21_9ZZZZ</name>
<sequence>MTYPRMIVTVVSLLCLTAVVLYALKLGYDGLLMALSAAIFSGIAGYEVKPLIQLLKSKKDS</sequence>
<reference evidence="2" key="1">
    <citation type="journal article" date="2014" name="Front. Microbiol.">
        <title>High frequency of phylogenetically diverse reductive dehalogenase-homologous genes in deep subseafloor sedimentary metagenomes.</title>
        <authorList>
            <person name="Kawai M."/>
            <person name="Futagami T."/>
            <person name="Toyoda A."/>
            <person name="Takaki Y."/>
            <person name="Nishi S."/>
            <person name="Hori S."/>
            <person name="Arai W."/>
            <person name="Tsubouchi T."/>
            <person name="Morono Y."/>
            <person name="Uchiyama I."/>
            <person name="Ito T."/>
            <person name="Fujiyama A."/>
            <person name="Inagaki F."/>
            <person name="Takami H."/>
        </authorList>
    </citation>
    <scope>NUCLEOTIDE SEQUENCE</scope>
    <source>
        <strain evidence="2">Expedition CK06-06</strain>
    </source>
</reference>
<evidence type="ECO:0000256" key="1">
    <source>
        <dbReference type="SAM" id="Phobius"/>
    </source>
</evidence>
<proteinExistence type="predicted"/>
<dbReference type="AlphaFoldDB" id="X1QY21"/>
<keyword evidence="1" id="KW-0812">Transmembrane</keyword>
<comment type="caution">
    <text evidence="2">The sequence shown here is derived from an EMBL/GenBank/DDBJ whole genome shotgun (WGS) entry which is preliminary data.</text>
</comment>
<protein>
    <submittedName>
        <fullName evidence="2">Uncharacterized protein</fullName>
    </submittedName>
</protein>
<organism evidence="2">
    <name type="scientific">marine sediment metagenome</name>
    <dbReference type="NCBI Taxonomy" id="412755"/>
    <lineage>
        <taxon>unclassified sequences</taxon>
        <taxon>metagenomes</taxon>
        <taxon>ecological metagenomes</taxon>
    </lineage>
</organism>
<accession>X1QY21</accession>
<gene>
    <name evidence="2" type="ORF">S06H3_61832</name>
</gene>
<keyword evidence="1" id="KW-1133">Transmembrane helix</keyword>
<keyword evidence="1" id="KW-0472">Membrane</keyword>